<accession>A0A7U9DXE1</accession>
<name>A0A7U9DXE1_STRLI</name>
<evidence type="ECO:0000313" key="2">
    <source>
        <dbReference type="EMBL" id="EOY49386.1"/>
    </source>
</evidence>
<reference evidence="3" key="1">
    <citation type="journal article" date="2013" name="Genome Biol. Evol.">
        <title>The genome sequence of Streptomyces lividans 66 reveals a novel tRNA-dependent peptide biosynthetic system within a metal-related genomic island.</title>
        <authorList>
            <person name="Cruz-Morales P."/>
            <person name="Vijgenboom E."/>
            <person name="Iruegas-Bocardo F."/>
            <person name="Girard G."/>
            <person name="Yanez-Guerra L.A."/>
            <person name="Ramos-Aboites H.E."/>
            <person name="Pernodet J.L."/>
            <person name="Anne J."/>
            <person name="van Wezel G.P."/>
            <person name="Barona-Gomez F."/>
        </authorList>
    </citation>
    <scope>NUCLEOTIDE SEQUENCE [LARGE SCALE GENOMIC DNA]</scope>
    <source>
        <strain evidence="3">1326</strain>
    </source>
</reference>
<feature type="compositionally biased region" description="Gly residues" evidence="1">
    <location>
        <begin position="47"/>
        <end position="57"/>
    </location>
</feature>
<feature type="compositionally biased region" description="Basic residues" evidence="1">
    <location>
        <begin position="35"/>
        <end position="45"/>
    </location>
</feature>
<feature type="region of interest" description="Disordered" evidence="1">
    <location>
        <begin position="30"/>
        <end position="73"/>
    </location>
</feature>
<proteinExistence type="predicted"/>
<sequence>MSRLLLWAVSRSRDRRLPRLATLARAAAPLPPPFRHLRGRGRPRGRGTAGAGSAGRGRGPDGPAVSPAGSACP</sequence>
<evidence type="ECO:0000313" key="3">
    <source>
        <dbReference type="Proteomes" id="UP000014062"/>
    </source>
</evidence>
<evidence type="ECO:0000256" key="1">
    <source>
        <dbReference type="SAM" id="MobiDB-lite"/>
    </source>
</evidence>
<dbReference type="Proteomes" id="UP000014062">
    <property type="component" value="Chromosome"/>
</dbReference>
<dbReference type="EMBL" id="CM001889">
    <property type="protein sequence ID" value="EOY49386.1"/>
    <property type="molecule type" value="Genomic_DNA"/>
</dbReference>
<gene>
    <name evidence="2" type="ORF">SLI_4678</name>
</gene>
<organism evidence="2 3">
    <name type="scientific">Streptomyces lividans 1326</name>
    <dbReference type="NCBI Taxonomy" id="1200984"/>
    <lineage>
        <taxon>Bacteria</taxon>
        <taxon>Bacillati</taxon>
        <taxon>Actinomycetota</taxon>
        <taxon>Actinomycetes</taxon>
        <taxon>Kitasatosporales</taxon>
        <taxon>Streptomycetaceae</taxon>
        <taxon>Streptomyces</taxon>
    </lineage>
</organism>
<protein>
    <submittedName>
        <fullName evidence="2">Uncharacterized protein</fullName>
    </submittedName>
</protein>
<dbReference type="AlphaFoldDB" id="A0A7U9DXE1"/>